<dbReference type="InterPro" id="IPR011330">
    <property type="entry name" value="Glyco_hydro/deAcase_b/a-brl"/>
</dbReference>
<evidence type="ECO:0000313" key="3">
    <source>
        <dbReference type="Proteomes" id="UP000277498"/>
    </source>
</evidence>
<feature type="region of interest" description="Disordered" evidence="1">
    <location>
        <begin position="17"/>
        <end position="102"/>
    </location>
</feature>
<reference evidence="2 3" key="1">
    <citation type="submission" date="2018-11" db="EMBL/GenBank/DDBJ databases">
        <authorList>
            <person name="Criscuolo A."/>
        </authorList>
    </citation>
    <scope>NUCLEOTIDE SEQUENCE [LARGE SCALE GENOMIC DNA]</scope>
    <source>
        <strain evidence="2">ACIP111625</strain>
    </source>
</reference>
<dbReference type="Proteomes" id="UP000277498">
    <property type="component" value="Unassembled WGS sequence"/>
</dbReference>
<name>A0A3P5XV30_9RHOB</name>
<feature type="compositionally biased region" description="Low complexity" evidence="1">
    <location>
        <begin position="21"/>
        <end position="30"/>
    </location>
</feature>
<protein>
    <submittedName>
        <fullName evidence="2">Divergent polysaccharide deacetylase</fullName>
    </submittedName>
</protein>
<organism evidence="2 3">
    <name type="scientific">Pseudogemmobacter humi</name>
    <dbReference type="NCBI Taxonomy" id="2483812"/>
    <lineage>
        <taxon>Bacteria</taxon>
        <taxon>Pseudomonadati</taxon>
        <taxon>Pseudomonadota</taxon>
        <taxon>Alphaproteobacteria</taxon>
        <taxon>Rhodobacterales</taxon>
        <taxon>Paracoccaceae</taxon>
        <taxon>Pseudogemmobacter</taxon>
    </lineage>
</organism>
<dbReference type="CDD" id="cd10936">
    <property type="entry name" value="CE4_DAC2"/>
    <property type="match status" value="1"/>
</dbReference>
<gene>
    <name evidence="2" type="ORF">XINFAN_03480</name>
</gene>
<dbReference type="GO" id="GO:0005975">
    <property type="term" value="P:carbohydrate metabolic process"/>
    <property type="evidence" value="ECO:0007669"/>
    <property type="project" value="InterPro"/>
</dbReference>
<evidence type="ECO:0000256" key="1">
    <source>
        <dbReference type="SAM" id="MobiDB-lite"/>
    </source>
</evidence>
<accession>A0A3P5XV30</accession>
<dbReference type="InterPro" id="IPR006837">
    <property type="entry name" value="Divergent_DAC"/>
</dbReference>
<dbReference type="SUPFAM" id="SSF88713">
    <property type="entry name" value="Glycoside hydrolase/deacetylase"/>
    <property type="match status" value="1"/>
</dbReference>
<feature type="compositionally biased region" description="Low complexity" evidence="1">
    <location>
        <begin position="47"/>
        <end position="69"/>
    </location>
</feature>
<dbReference type="Gene3D" id="3.20.20.370">
    <property type="entry name" value="Glycoside hydrolase/deacetylase"/>
    <property type="match status" value="1"/>
</dbReference>
<proteinExistence type="predicted"/>
<dbReference type="Pfam" id="PF04748">
    <property type="entry name" value="Polysacc_deac_2"/>
    <property type="match status" value="1"/>
</dbReference>
<evidence type="ECO:0000313" key="2">
    <source>
        <dbReference type="EMBL" id="VDC32927.1"/>
    </source>
</evidence>
<sequence length="342" mass="34828">MLAELLADERGLAEGEFVIIPAEPAPADLPAAPPEAAPGADQEDAQDAAPGAEEPAPAAPEPETGAAADEPARRIVAGGESSTLPATPSLGGRDTGVETGRLPRIGDEAAPAVAEPAGAPPRQAYARSFENPAEKPLFAVILIDDGSPDLDRAALAGLPFPVSFALDPQSPGAADHAATYRAAGQEVIMLATGLPQGAAASDVGVAFDAMARALPEAVAVMDLPARAFQADRPLASLVIPVIGDQGRGLVTWDAGLNAADQVARRAGLPAAVAFRDLDAEGEEAPVIRRYLDRAAFKAAQEGRVTVVGRTRPETIAALLEWSLEGRAGTVALAPVTAVLRAD</sequence>
<dbReference type="AlphaFoldDB" id="A0A3P5XV30"/>
<keyword evidence="3" id="KW-1185">Reference proteome</keyword>
<dbReference type="EMBL" id="UXAW01000097">
    <property type="protein sequence ID" value="VDC32927.1"/>
    <property type="molecule type" value="Genomic_DNA"/>
</dbReference>